<dbReference type="OrthoDB" id="7250553at2"/>
<dbReference type="Gene3D" id="3.40.190.10">
    <property type="entry name" value="Periplasmic binding protein-like II"/>
    <property type="match status" value="1"/>
</dbReference>
<gene>
    <name evidence="3" type="ORF">NIT7321_01126</name>
</gene>
<accession>A0A0H5CZ20</accession>
<dbReference type="Gene3D" id="3.40.190.150">
    <property type="entry name" value="Bordetella uptake gene, domain 1"/>
    <property type="match status" value="1"/>
</dbReference>
<keyword evidence="2" id="KW-0732">Signal</keyword>
<evidence type="ECO:0000313" key="4">
    <source>
        <dbReference type="Proteomes" id="UP000043764"/>
    </source>
</evidence>
<feature type="signal peptide" evidence="2">
    <location>
        <begin position="1"/>
        <end position="22"/>
    </location>
</feature>
<dbReference type="InterPro" id="IPR005064">
    <property type="entry name" value="BUG"/>
</dbReference>
<reference evidence="3 4" key="1">
    <citation type="submission" date="2015-05" db="EMBL/GenBank/DDBJ databases">
        <authorList>
            <person name="Rodrigo-Torres Lidia"/>
            <person name="Arahal R.David."/>
        </authorList>
    </citation>
    <scope>NUCLEOTIDE SEQUENCE [LARGE SCALE GENOMIC DNA]</scope>
    <source>
        <strain evidence="3 4">CECT 7321</strain>
    </source>
</reference>
<dbReference type="EMBL" id="CVRL01000013">
    <property type="protein sequence ID" value="CRL10282.1"/>
    <property type="molecule type" value="Genomic_DNA"/>
</dbReference>
<proteinExistence type="inferred from homology"/>
<evidence type="ECO:0000256" key="2">
    <source>
        <dbReference type="SAM" id="SignalP"/>
    </source>
</evidence>
<protein>
    <submittedName>
        <fullName evidence="3">Tripartite tricarboxylate transporter family receptor</fullName>
    </submittedName>
</protein>
<comment type="similarity">
    <text evidence="1">Belongs to the UPF0065 (bug) family.</text>
</comment>
<evidence type="ECO:0000313" key="3">
    <source>
        <dbReference type="EMBL" id="CRL10282.1"/>
    </source>
</evidence>
<evidence type="ECO:0000256" key="1">
    <source>
        <dbReference type="ARBA" id="ARBA00006987"/>
    </source>
</evidence>
<dbReference type="AlphaFoldDB" id="A0A0H5CZ20"/>
<dbReference type="PANTHER" id="PTHR42928:SF5">
    <property type="entry name" value="BLR1237 PROTEIN"/>
    <property type="match status" value="1"/>
</dbReference>
<dbReference type="PANTHER" id="PTHR42928">
    <property type="entry name" value="TRICARBOXYLATE-BINDING PROTEIN"/>
    <property type="match status" value="1"/>
</dbReference>
<dbReference type="RefSeq" id="WP_050672846.1">
    <property type="nucleotide sequence ID" value="NZ_BSKQ01000001.1"/>
</dbReference>
<dbReference type="InterPro" id="IPR042100">
    <property type="entry name" value="Bug_dom1"/>
</dbReference>
<sequence length="318" mass="33589">MRLTRCMTGAVLSAAMVMGAGWAPGEAAAEYPEKPVNFIVPWPPGDLEDVLTRMIAEDFQQEYGVAAAVVNKPGGGGGPFPGAIEVANAPSDGYTIGSFVIGVPVMGHQIEIPPLTPAKFDPLGIFLTYPFVIATSGDAPYATMDELAAYAQDNDVALGHFGDVLTPTQVTKAYAKNAGFEWGSDAAFDALDCNTLASGDADVINTTLQLILPCLDQVKVLVSITDERIPLVPDAPTIGELDESLNIALWNGLFVTKDTPQDVREKIIAVAEKTMMSERAQAVAKETGALVYWQNADDSAARVAGDIDTMGRIGALLE</sequence>
<keyword evidence="3" id="KW-0675">Receptor</keyword>
<dbReference type="Proteomes" id="UP000043764">
    <property type="component" value="Unassembled WGS sequence"/>
</dbReference>
<name>A0A0H5CZ20_9RHOB</name>
<feature type="chain" id="PRO_5009773412" evidence="2">
    <location>
        <begin position="23"/>
        <end position="318"/>
    </location>
</feature>
<dbReference type="Pfam" id="PF03401">
    <property type="entry name" value="TctC"/>
    <property type="match status" value="1"/>
</dbReference>
<organism evidence="3 4">
    <name type="scientific">Phaeobacter italicus</name>
    <dbReference type="NCBI Taxonomy" id="481446"/>
    <lineage>
        <taxon>Bacteria</taxon>
        <taxon>Pseudomonadati</taxon>
        <taxon>Pseudomonadota</taxon>
        <taxon>Alphaproteobacteria</taxon>
        <taxon>Rhodobacterales</taxon>
        <taxon>Roseobacteraceae</taxon>
        <taxon>Phaeobacter</taxon>
    </lineage>
</organism>
<dbReference type="STRING" id="481446.NIT7645_02479"/>
<keyword evidence="4" id="KW-1185">Reference proteome</keyword>